<feature type="region of interest" description="Disordered" evidence="1">
    <location>
        <begin position="319"/>
        <end position="415"/>
    </location>
</feature>
<name>A0ABM0JUJ1_APLCA</name>
<feature type="region of interest" description="Disordered" evidence="1">
    <location>
        <begin position="116"/>
        <end position="139"/>
    </location>
</feature>
<dbReference type="PANTHER" id="PTHR28601">
    <property type="entry name" value="COILED-COIL DOMAIN-CONTAINING PROTEIN 24"/>
    <property type="match status" value="1"/>
</dbReference>
<dbReference type="RefSeq" id="XP_005101821.1">
    <property type="nucleotide sequence ID" value="XM_005101764.3"/>
</dbReference>
<dbReference type="InterPro" id="IPR031367">
    <property type="entry name" value="CCDC24"/>
</dbReference>
<reference evidence="3" key="1">
    <citation type="submission" date="2025-08" db="UniProtKB">
        <authorList>
            <consortium name="RefSeq"/>
        </authorList>
    </citation>
    <scope>IDENTIFICATION</scope>
</reference>
<dbReference type="GeneID" id="101860904"/>
<sequence length="489" mass="53084">MQAYSPPPSLWGLVEQHVCSNEREELKGMLGVSLVDQSLELHDEVNMLLDIWREMRDEEENNATARRGLPEPPNQRERLIQEICFFVDSVKEKAKRKGFDPDHIFKKHNSSVLDYAKEQSRPGSSAGHSSRSSDGRETPLMVVSPDRLSAAYELEDGIEAVNKQLNYLDFDRVCENLRKTLEDEVNQLLRDIQFLQGCLDCQADVRDCITPRNTSREPTLTELREERSQLEKDLLSSDVIAPTPAVNKPLFNNTHRVLPATPPSPTSKVALSSATPSRIAPLRADHNIGAPNIGTNILKISSSGFEAGDSVGHQVKLTTTDHHGLSPSGLRSLAENSNSGAEEVNVANRPEIGARATKSDGDVVSPHPSSLSLLMESGRGAPSGSASLPLPTPPSVSKRGDGVTLNPARRRTASPGRVRVVDVTKIVDSRLGKSCVITPPNGQSATVAAATNSDLSEQPLVSAHDGTAALRPSSANRFRKMVMGCRDGE</sequence>
<feature type="compositionally biased region" description="Low complexity" evidence="1">
    <location>
        <begin position="121"/>
        <end position="130"/>
    </location>
</feature>
<protein>
    <submittedName>
        <fullName evidence="3">Uncharacterized protein LOC101860904 isoform X1</fullName>
    </submittedName>
</protein>
<dbReference type="Proteomes" id="UP000694888">
    <property type="component" value="Unplaced"/>
</dbReference>
<dbReference type="PANTHER" id="PTHR28601:SF1">
    <property type="entry name" value="COILED-COIL DOMAIN-CONTAINING PROTEIN 24"/>
    <property type="match status" value="1"/>
</dbReference>
<dbReference type="Pfam" id="PF15669">
    <property type="entry name" value="CCDC24"/>
    <property type="match status" value="1"/>
</dbReference>
<accession>A0ABM0JUJ1</accession>
<gene>
    <name evidence="3" type="primary">LOC101860904</name>
</gene>
<evidence type="ECO:0000313" key="3">
    <source>
        <dbReference type="RefSeq" id="XP_005101821.1"/>
    </source>
</evidence>
<evidence type="ECO:0000313" key="2">
    <source>
        <dbReference type="Proteomes" id="UP000694888"/>
    </source>
</evidence>
<organism evidence="2 3">
    <name type="scientific">Aplysia californica</name>
    <name type="common">California sea hare</name>
    <dbReference type="NCBI Taxonomy" id="6500"/>
    <lineage>
        <taxon>Eukaryota</taxon>
        <taxon>Metazoa</taxon>
        <taxon>Spiralia</taxon>
        <taxon>Lophotrochozoa</taxon>
        <taxon>Mollusca</taxon>
        <taxon>Gastropoda</taxon>
        <taxon>Heterobranchia</taxon>
        <taxon>Euthyneura</taxon>
        <taxon>Tectipleura</taxon>
        <taxon>Aplysiida</taxon>
        <taxon>Aplysioidea</taxon>
        <taxon>Aplysiidae</taxon>
        <taxon>Aplysia</taxon>
    </lineage>
</organism>
<proteinExistence type="predicted"/>
<keyword evidence="2" id="KW-1185">Reference proteome</keyword>
<evidence type="ECO:0000256" key="1">
    <source>
        <dbReference type="SAM" id="MobiDB-lite"/>
    </source>
</evidence>